<reference evidence="1" key="1">
    <citation type="submission" date="2020-11" db="EMBL/GenBank/DDBJ databases">
        <authorList>
            <person name="Tran Van P."/>
        </authorList>
    </citation>
    <scope>NUCLEOTIDE SEQUENCE</scope>
</reference>
<dbReference type="Proteomes" id="UP000728032">
    <property type="component" value="Unassembled WGS sequence"/>
</dbReference>
<dbReference type="AlphaFoldDB" id="A0A7R9QGV2"/>
<keyword evidence="2" id="KW-1185">Reference proteome</keyword>
<name>A0A7R9QGV2_9ACAR</name>
<dbReference type="OrthoDB" id="9898692at2759"/>
<dbReference type="Pfam" id="PF00045">
    <property type="entry name" value="Hemopexin"/>
    <property type="match status" value="1"/>
</dbReference>
<organism evidence="1">
    <name type="scientific">Oppiella nova</name>
    <dbReference type="NCBI Taxonomy" id="334625"/>
    <lineage>
        <taxon>Eukaryota</taxon>
        <taxon>Metazoa</taxon>
        <taxon>Ecdysozoa</taxon>
        <taxon>Arthropoda</taxon>
        <taxon>Chelicerata</taxon>
        <taxon>Arachnida</taxon>
        <taxon>Acari</taxon>
        <taxon>Acariformes</taxon>
        <taxon>Sarcoptiformes</taxon>
        <taxon>Oribatida</taxon>
        <taxon>Brachypylina</taxon>
        <taxon>Oppioidea</taxon>
        <taxon>Oppiidae</taxon>
        <taxon>Oppiella</taxon>
    </lineage>
</organism>
<dbReference type="InterPro" id="IPR036375">
    <property type="entry name" value="Hemopexin-like_dom_sf"/>
</dbReference>
<proteinExistence type="predicted"/>
<evidence type="ECO:0000313" key="2">
    <source>
        <dbReference type="Proteomes" id="UP000728032"/>
    </source>
</evidence>
<accession>A0A7R9QGV2</accession>
<dbReference type="EMBL" id="OC916740">
    <property type="protein sequence ID" value="CAD7645117.1"/>
    <property type="molecule type" value="Genomic_DNA"/>
</dbReference>
<evidence type="ECO:0000313" key="1">
    <source>
        <dbReference type="EMBL" id="CAD7645117.1"/>
    </source>
</evidence>
<dbReference type="PROSITE" id="PS51257">
    <property type="entry name" value="PROKAR_LIPOPROTEIN"/>
    <property type="match status" value="1"/>
</dbReference>
<sequence>MTNKSGTYLVGFNYLWLGCPQSLCLSGTIDAATRLTNGSVYVFRGNYYWDLKYPPLVKYAKSVIEWKGNNKDSDTHADKQYVWNWESIAETHHLSDVEFLHKIDASFHVTNKSLYYFRVTE</sequence>
<dbReference type="EMBL" id="CAJPVJ010001915">
    <property type="protein sequence ID" value="CAG2165500.1"/>
    <property type="molecule type" value="Genomic_DNA"/>
</dbReference>
<dbReference type="SUPFAM" id="SSF50923">
    <property type="entry name" value="Hemopexin-like domain"/>
    <property type="match status" value="1"/>
</dbReference>
<protein>
    <submittedName>
        <fullName evidence="1">Uncharacterized protein</fullName>
    </submittedName>
</protein>
<dbReference type="InterPro" id="IPR018487">
    <property type="entry name" value="Hemopexin-like_repeat"/>
</dbReference>
<gene>
    <name evidence="1" type="ORF">ONB1V03_LOCUS5040</name>
</gene>
<dbReference type="Gene3D" id="2.110.10.10">
    <property type="entry name" value="Hemopexin-like domain"/>
    <property type="match status" value="1"/>
</dbReference>